<accession>A0ABD5NN54</accession>
<proteinExistence type="predicted"/>
<organism evidence="1 2">
    <name type="scientific">Halovivax cerinus</name>
    <dbReference type="NCBI Taxonomy" id="1487865"/>
    <lineage>
        <taxon>Archaea</taxon>
        <taxon>Methanobacteriati</taxon>
        <taxon>Methanobacteriota</taxon>
        <taxon>Stenosarchaea group</taxon>
        <taxon>Halobacteria</taxon>
        <taxon>Halobacteriales</taxon>
        <taxon>Natrialbaceae</taxon>
        <taxon>Halovivax</taxon>
    </lineage>
</organism>
<dbReference type="AlphaFoldDB" id="A0ABD5NN54"/>
<evidence type="ECO:0000313" key="1">
    <source>
        <dbReference type="EMBL" id="MFC3958539.1"/>
    </source>
</evidence>
<sequence length="140" mass="16209">MGIHVPGQSPKRIDVPNLSLSIDEWYTKPRNYESPELIPEFIHALYDYLSPIYVYGDMYLDESVLSESGIERGEIEDLFWVNGFGPEMVENLGRERVLEAPAWRVDEREDGGVFLWLSKYAFTGRSEYLEALHEQFGLES</sequence>
<protein>
    <submittedName>
        <fullName evidence="1">Uncharacterized protein</fullName>
    </submittedName>
</protein>
<keyword evidence="2" id="KW-1185">Reference proteome</keyword>
<name>A0ABD5NN54_9EURY</name>
<reference evidence="1 2" key="1">
    <citation type="journal article" date="2019" name="Int. J. Syst. Evol. Microbiol.">
        <title>The Global Catalogue of Microorganisms (GCM) 10K type strain sequencing project: providing services to taxonomists for standard genome sequencing and annotation.</title>
        <authorList>
            <consortium name="The Broad Institute Genomics Platform"/>
            <consortium name="The Broad Institute Genome Sequencing Center for Infectious Disease"/>
            <person name="Wu L."/>
            <person name="Ma J."/>
        </authorList>
    </citation>
    <scope>NUCLEOTIDE SEQUENCE [LARGE SCALE GENOMIC DNA]</scope>
    <source>
        <strain evidence="1 2">IBRC-M 10256</strain>
    </source>
</reference>
<comment type="caution">
    <text evidence="1">The sequence shown here is derived from an EMBL/GenBank/DDBJ whole genome shotgun (WGS) entry which is preliminary data.</text>
</comment>
<dbReference type="Proteomes" id="UP001595846">
    <property type="component" value="Unassembled WGS sequence"/>
</dbReference>
<gene>
    <name evidence="1" type="ORF">ACFOUR_09190</name>
</gene>
<dbReference type="RefSeq" id="WP_256531118.1">
    <property type="nucleotide sequence ID" value="NZ_CP101824.1"/>
</dbReference>
<dbReference type="GeneID" id="73903837"/>
<evidence type="ECO:0000313" key="2">
    <source>
        <dbReference type="Proteomes" id="UP001595846"/>
    </source>
</evidence>
<dbReference type="EMBL" id="JBHSAQ010000003">
    <property type="protein sequence ID" value="MFC3958539.1"/>
    <property type="molecule type" value="Genomic_DNA"/>
</dbReference>